<reference evidence="1" key="1">
    <citation type="submission" date="2018-05" db="EMBL/GenBank/DDBJ databases">
        <authorList>
            <person name="Lanie J.A."/>
            <person name="Ng W.-L."/>
            <person name="Kazmierczak K.M."/>
            <person name="Andrzejewski T.M."/>
            <person name="Davidsen T.M."/>
            <person name="Wayne K.J."/>
            <person name="Tettelin H."/>
            <person name="Glass J.I."/>
            <person name="Rusch D."/>
            <person name="Podicherti R."/>
            <person name="Tsui H.-C.T."/>
            <person name="Winkler M.E."/>
        </authorList>
    </citation>
    <scope>NUCLEOTIDE SEQUENCE</scope>
</reference>
<protein>
    <recommendedName>
        <fullName evidence="2">Nucleoside 2-deoxyribosyltransferase</fullName>
    </recommendedName>
</protein>
<evidence type="ECO:0008006" key="2">
    <source>
        <dbReference type="Google" id="ProtNLM"/>
    </source>
</evidence>
<gene>
    <name evidence="1" type="ORF">METZ01_LOCUS261398</name>
</gene>
<accession>A0A382J8M9</accession>
<organism evidence="1">
    <name type="scientific">marine metagenome</name>
    <dbReference type="NCBI Taxonomy" id="408172"/>
    <lineage>
        <taxon>unclassified sequences</taxon>
        <taxon>metagenomes</taxon>
        <taxon>ecological metagenomes</taxon>
    </lineage>
</organism>
<proteinExistence type="predicted"/>
<dbReference type="AlphaFoldDB" id="A0A382J8M9"/>
<name>A0A382J8M9_9ZZZZ</name>
<dbReference type="EMBL" id="UINC01072712">
    <property type="protein sequence ID" value="SVC08544.1"/>
    <property type="molecule type" value="Genomic_DNA"/>
</dbReference>
<evidence type="ECO:0000313" key="1">
    <source>
        <dbReference type="EMBL" id="SVC08544.1"/>
    </source>
</evidence>
<sequence length="159" mass="18118">MEVTPLIAYLSGGMENAQNEGADWRSDITNWLKGNLGHDTINPVLESKKLVLAHGAEEYQDWKTTNHRKYKEFIRLFINQDLRAVTGKVDYLIVLWDESTLYGGGTHGEVTMAYWVDKPIFLVNKLPKEKLSGWISSCSTETFKSFAELKKALLTEFQS</sequence>